<sequence>MLRKHFLKLSLTLLILVTSTHSLPAQTKSKIDLSTPDGQLMAMRKDTCSTVDGKTVIYTWHGEIYSRRRGEPDQKLFNVEGMNIRQCGTVKDKKRGTGFRTVSREIMLYLDPKTNEILDKWENPWLGREVNVIHVANDPVNFGQGFFARNKDGEPTIKWPDIVTEDSWYNQQTIPLFYHNVLQGDYQKYVGGAYHAAEMFTSFGSLDDLLNDNDSTKVRGGGWSRISDYLPWMEMQGREGVLYAHAMSWKVDEFEDLSVNLKNYINEREPTYKKPPPLDDQRPNQTSWTVFKNLLEGSKLPRGGH</sequence>
<feature type="signal peptide" evidence="1">
    <location>
        <begin position="1"/>
        <end position="24"/>
    </location>
</feature>
<gene>
    <name evidence="2" type="ORF">RS24_00347</name>
</gene>
<dbReference type="AlphaFoldDB" id="U2WV65"/>
<proteinExistence type="predicted"/>
<dbReference type="STRING" id="1397666.RS24_00347"/>
<dbReference type="RefSeq" id="WP_021776426.1">
    <property type="nucleotide sequence ID" value="NZ_AWXE01000001.1"/>
</dbReference>
<dbReference type="Proteomes" id="UP000016762">
    <property type="component" value="Unassembled WGS sequence"/>
</dbReference>
<reference evidence="2 3" key="1">
    <citation type="journal article" date="2014" name="FEMS Microbiol. Ecol.">
        <title>Genomic differentiation among two strains of the PS1 clade isolated from geographically separated marine habitats.</title>
        <authorList>
            <person name="Jimenez-Infante F."/>
            <person name="Ngugi D.K."/>
            <person name="Alam I."/>
            <person name="Rashid M."/>
            <person name="Baalawi W."/>
            <person name="Kamau A.A."/>
            <person name="Bajic V.B."/>
            <person name="Stingl U."/>
        </authorList>
    </citation>
    <scope>NUCLEOTIDE SEQUENCE [LARGE SCALE GENOMIC DNA]</scope>
    <source>
        <strain evidence="2 3">RS24</strain>
    </source>
</reference>
<evidence type="ECO:0000313" key="3">
    <source>
        <dbReference type="Proteomes" id="UP000016762"/>
    </source>
</evidence>
<keyword evidence="1" id="KW-0732">Signal</keyword>
<evidence type="ECO:0000313" key="2">
    <source>
        <dbReference type="EMBL" id="ERL47408.1"/>
    </source>
</evidence>
<keyword evidence="3" id="KW-1185">Reference proteome</keyword>
<feature type="chain" id="PRO_5004635731" description="DUF1838 domain-containing protein" evidence="1">
    <location>
        <begin position="25"/>
        <end position="305"/>
    </location>
</feature>
<dbReference type="Pfam" id="PF08894">
    <property type="entry name" value="DUF1838"/>
    <property type="match status" value="1"/>
</dbReference>
<evidence type="ECO:0008006" key="4">
    <source>
        <dbReference type="Google" id="ProtNLM"/>
    </source>
</evidence>
<organism evidence="2 3">
    <name type="scientific">Candidatus Micropelagius thuwalensis</name>
    <dbReference type="NCBI Taxonomy" id="1397666"/>
    <lineage>
        <taxon>Bacteria</taxon>
        <taxon>Pseudomonadati</taxon>
        <taxon>Pseudomonadota</taxon>
        <taxon>Alphaproteobacteria</taxon>
        <taxon>PS1 clade</taxon>
        <taxon>Candidatus Micropelagius</taxon>
    </lineage>
</organism>
<dbReference type="InterPro" id="IPR014990">
    <property type="entry name" value="DUF1838"/>
</dbReference>
<dbReference type="PATRIC" id="fig|1397666.3.peg.321"/>
<evidence type="ECO:0000256" key="1">
    <source>
        <dbReference type="SAM" id="SignalP"/>
    </source>
</evidence>
<dbReference type="eggNOG" id="ENOG502Z8YY">
    <property type="taxonomic scope" value="Bacteria"/>
</dbReference>
<dbReference type="EMBL" id="AWXE01000001">
    <property type="protein sequence ID" value="ERL47408.1"/>
    <property type="molecule type" value="Genomic_DNA"/>
</dbReference>
<dbReference type="OrthoDB" id="1490196at2"/>
<accession>U2WV65</accession>
<name>U2WV65_9PROT</name>
<comment type="caution">
    <text evidence="2">The sequence shown here is derived from an EMBL/GenBank/DDBJ whole genome shotgun (WGS) entry which is preliminary data.</text>
</comment>
<protein>
    <recommendedName>
        <fullName evidence="4">DUF1838 domain-containing protein</fullName>
    </recommendedName>
</protein>